<reference evidence="2 3" key="1">
    <citation type="submission" date="2024-02" db="EMBL/GenBank/DDBJ databases">
        <title>High-quality chromosome-scale genome assembly of Pensacola bahiagrass (Paspalum notatum Flugge var. saurae).</title>
        <authorList>
            <person name="Vega J.M."/>
            <person name="Podio M."/>
            <person name="Orjuela J."/>
            <person name="Siena L.A."/>
            <person name="Pessino S.C."/>
            <person name="Combes M.C."/>
            <person name="Mariac C."/>
            <person name="Albertini E."/>
            <person name="Pupilli F."/>
            <person name="Ortiz J.P.A."/>
            <person name="Leblanc O."/>
        </authorList>
    </citation>
    <scope>NUCLEOTIDE SEQUENCE [LARGE SCALE GENOMIC DNA]</scope>
    <source>
        <strain evidence="2">R1</strain>
        <tissue evidence="2">Leaf</tissue>
    </source>
</reference>
<dbReference type="InterPro" id="IPR050232">
    <property type="entry name" value="FBL13/AtMIF1-like"/>
</dbReference>
<dbReference type="Pfam" id="PF24758">
    <property type="entry name" value="LRR_At5g56370"/>
    <property type="match status" value="1"/>
</dbReference>
<name>A0AAQ3UVZ2_PASNO</name>
<dbReference type="SUPFAM" id="SSF52047">
    <property type="entry name" value="RNI-like"/>
    <property type="match status" value="1"/>
</dbReference>
<dbReference type="PANTHER" id="PTHR31900:SF30">
    <property type="entry name" value="SUPERFAMILY PROTEIN, PUTATIVE-RELATED"/>
    <property type="match status" value="1"/>
</dbReference>
<evidence type="ECO:0000313" key="2">
    <source>
        <dbReference type="EMBL" id="WVZ99614.1"/>
    </source>
</evidence>
<evidence type="ECO:0000259" key="1">
    <source>
        <dbReference type="PROSITE" id="PS50181"/>
    </source>
</evidence>
<accession>A0AAQ3UVZ2</accession>
<dbReference type="PROSITE" id="PS50181">
    <property type="entry name" value="FBOX"/>
    <property type="match status" value="1"/>
</dbReference>
<dbReference type="Pfam" id="PF00646">
    <property type="entry name" value="F-box"/>
    <property type="match status" value="1"/>
</dbReference>
<sequence>MEPSPSAAPDLLSSLPEDLRDEVLIRLDLRDAVRTSALSRAWRHFWKSLSVLSLSLSFPHPSVVDSVLPRYTGPRVSRFAVDVDEASAGRIDDWVVALSRYSVESICIHGRPAESGHFNLHSSIFSCDRLVSLELRHCNIPPLPVGFAGFPLLEVLMLYSVEFPANGENQLETIIRQSPLLHALTLFAVTIPTDCPNSVIQAPNLHKLAIFSGNDKGWRIGEMPCLEYAKIEVMLYWQHGHDFGGFLAQFAHVRKLALFWPISDVDIVDKLPFNFYNLKDLKLCTHFTQMDPILFIFTLFRSCHNLENLTIAILLEDDQDIEASLEFLNTQWSDGMCANLQVVQMIDINRLPNEISFMKLILSKAKLLRTLYVDGCLYSSNDPLVEILKCRRASDQARVLFKVKN</sequence>
<dbReference type="AlphaFoldDB" id="A0AAQ3UVZ2"/>
<gene>
    <name evidence="2" type="ORF">U9M48_044883</name>
</gene>
<dbReference type="Gene3D" id="3.80.10.10">
    <property type="entry name" value="Ribonuclease Inhibitor"/>
    <property type="match status" value="1"/>
</dbReference>
<proteinExistence type="predicted"/>
<feature type="domain" description="F-box" evidence="1">
    <location>
        <begin position="9"/>
        <end position="56"/>
    </location>
</feature>
<evidence type="ECO:0000313" key="3">
    <source>
        <dbReference type="Proteomes" id="UP001341281"/>
    </source>
</evidence>
<organism evidence="2 3">
    <name type="scientific">Paspalum notatum var. saurae</name>
    <dbReference type="NCBI Taxonomy" id="547442"/>
    <lineage>
        <taxon>Eukaryota</taxon>
        <taxon>Viridiplantae</taxon>
        <taxon>Streptophyta</taxon>
        <taxon>Embryophyta</taxon>
        <taxon>Tracheophyta</taxon>
        <taxon>Spermatophyta</taxon>
        <taxon>Magnoliopsida</taxon>
        <taxon>Liliopsida</taxon>
        <taxon>Poales</taxon>
        <taxon>Poaceae</taxon>
        <taxon>PACMAD clade</taxon>
        <taxon>Panicoideae</taxon>
        <taxon>Andropogonodae</taxon>
        <taxon>Paspaleae</taxon>
        <taxon>Paspalinae</taxon>
        <taxon>Paspalum</taxon>
    </lineage>
</organism>
<keyword evidence="3" id="KW-1185">Reference proteome</keyword>
<dbReference type="EMBL" id="CP144754">
    <property type="protein sequence ID" value="WVZ99614.1"/>
    <property type="molecule type" value="Genomic_DNA"/>
</dbReference>
<dbReference type="SUPFAM" id="SSF81383">
    <property type="entry name" value="F-box domain"/>
    <property type="match status" value="1"/>
</dbReference>
<protein>
    <recommendedName>
        <fullName evidence="1">F-box domain-containing protein</fullName>
    </recommendedName>
</protein>
<dbReference type="PANTHER" id="PTHR31900">
    <property type="entry name" value="F-BOX/RNI SUPERFAMILY PROTEIN-RELATED"/>
    <property type="match status" value="1"/>
</dbReference>
<dbReference type="InterPro" id="IPR055411">
    <property type="entry name" value="LRR_FXL15/At3g58940/PEG3-like"/>
</dbReference>
<dbReference type="InterPro" id="IPR036047">
    <property type="entry name" value="F-box-like_dom_sf"/>
</dbReference>
<dbReference type="InterPro" id="IPR001810">
    <property type="entry name" value="F-box_dom"/>
</dbReference>
<dbReference type="InterPro" id="IPR032675">
    <property type="entry name" value="LRR_dom_sf"/>
</dbReference>
<dbReference type="Proteomes" id="UP001341281">
    <property type="component" value="Chromosome 10"/>
</dbReference>